<evidence type="ECO:0000256" key="5">
    <source>
        <dbReference type="SAM" id="Phobius"/>
    </source>
</evidence>
<organism evidence="6">
    <name type="scientific">bioreactor metagenome</name>
    <dbReference type="NCBI Taxonomy" id="1076179"/>
    <lineage>
        <taxon>unclassified sequences</taxon>
        <taxon>metagenomes</taxon>
        <taxon>ecological metagenomes</taxon>
    </lineage>
</organism>
<reference evidence="6" key="1">
    <citation type="submission" date="2019-08" db="EMBL/GenBank/DDBJ databases">
        <authorList>
            <person name="Kucharzyk K."/>
            <person name="Murdoch R.W."/>
            <person name="Higgins S."/>
            <person name="Loffler F."/>
        </authorList>
    </citation>
    <scope>NUCLEOTIDE SEQUENCE</scope>
</reference>
<proteinExistence type="predicted"/>
<evidence type="ECO:0000256" key="3">
    <source>
        <dbReference type="ARBA" id="ARBA00022989"/>
    </source>
</evidence>
<sequence length="106" mass="11778">MLVGSMLAEKMHFDFKIFGRISLITMMRLVIIPVSVLLLCMLLKIDFQNTCIVTLLMGMPVGSTCAVFAKKYKGDESFASLTVFATTLLSSVTLVVLMKLMETVYL</sequence>
<comment type="caution">
    <text evidence="6">The sequence shown here is derived from an EMBL/GenBank/DDBJ whole genome shotgun (WGS) entry which is preliminary data.</text>
</comment>
<comment type="subcellular location">
    <subcellularLocation>
        <location evidence="1">Membrane</location>
        <topology evidence="1">Multi-pass membrane protein</topology>
    </subcellularLocation>
</comment>
<feature type="transmembrane region" description="Helical" evidence="5">
    <location>
        <begin position="51"/>
        <end position="69"/>
    </location>
</feature>
<accession>A0A645H865</accession>
<keyword evidence="4 5" id="KW-0472">Membrane</keyword>
<keyword evidence="2 5" id="KW-0812">Transmembrane</keyword>
<dbReference type="GO" id="GO:0016020">
    <property type="term" value="C:membrane"/>
    <property type="evidence" value="ECO:0007669"/>
    <property type="project" value="UniProtKB-SubCell"/>
</dbReference>
<dbReference type="GO" id="GO:0055085">
    <property type="term" value="P:transmembrane transport"/>
    <property type="evidence" value="ECO:0007669"/>
    <property type="project" value="InterPro"/>
</dbReference>
<dbReference type="AlphaFoldDB" id="A0A645H865"/>
<gene>
    <name evidence="6" type="ORF">SDC9_179458</name>
</gene>
<dbReference type="InterPro" id="IPR004776">
    <property type="entry name" value="Mem_transp_PIN-like"/>
</dbReference>
<protein>
    <submittedName>
        <fullName evidence="6">Uncharacterized protein</fullName>
    </submittedName>
</protein>
<dbReference type="InterPro" id="IPR038770">
    <property type="entry name" value="Na+/solute_symporter_sf"/>
</dbReference>
<feature type="transmembrane region" description="Helical" evidence="5">
    <location>
        <begin position="81"/>
        <end position="101"/>
    </location>
</feature>
<dbReference type="EMBL" id="VSSQ01083754">
    <property type="protein sequence ID" value="MPN31983.1"/>
    <property type="molecule type" value="Genomic_DNA"/>
</dbReference>
<feature type="transmembrane region" description="Helical" evidence="5">
    <location>
        <begin position="21"/>
        <end position="45"/>
    </location>
</feature>
<evidence type="ECO:0000313" key="6">
    <source>
        <dbReference type="EMBL" id="MPN31983.1"/>
    </source>
</evidence>
<dbReference type="Pfam" id="PF03547">
    <property type="entry name" value="Mem_trans"/>
    <property type="match status" value="1"/>
</dbReference>
<evidence type="ECO:0000256" key="4">
    <source>
        <dbReference type="ARBA" id="ARBA00023136"/>
    </source>
</evidence>
<evidence type="ECO:0000256" key="2">
    <source>
        <dbReference type="ARBA" id="ARBA00022692"/>
    </source>
</evidence>
<evidence type="ECO:0000256" key="1">
    <source>
        <dbReference type="ARBA" id="ARBA00004141"/>
    </source>
</evidence>
<keyword evidence="3 5" id="KW-1133">Transmembrane helix</keyword>
<name>A0A645H865_9ZZZZ</name>
<dbReference type="Gene3D" id="1.20.1530.20">
    <property type="match status" value="1"/>
</dbReference>